<protein>
    <recommendedName>
        <fullName evidence="3">TIGR03899 family protein</fullName>
    </recommendedName>
</protein>
<dbReference type="Proteomes" id="UP000219494">
    <property type="component" value="Unassembled WGS sequence"/>
</dbReference>
<reference evidence="1 2" key="1">
    <citation type="submission" date="2017-07" db="EMBL/GenBank/DDBJ databases">
        <authorList>
            <person name="Sun Z.S."/>
            <person name="Albrecht U."/>
            <person name="Echele G."/>
            <person name="Lee C.C."/>
        </authorList>
    </citation>
    <scope>NUCLEOTIDE SEQUENCE [LARGE SCALE GENOMIC DNA]</scope>
    <source>
        <strain evidence="1 2">CGMCC 1.12672</strain>
    </source>
</reference>
<evidence type="ECO:0008006" key="3">
    <source>
        <dbReference type="Google" id="ProtNLM"/>
    </source>
</evidence>
<dbReference type="Pfam" id="PF10987">
    <property type="entry name" value="DUF2806"/>
    <property type="match status" value="1"/>
</dbReference>
<organism evidence="1 2">
    <name type="scientific">Sphingomonas guangdongensis</name>
    <dbReference type="NCBI Taxonomy" id="1141890"/>
    <lineage>
        <taxon>Bacteria</taxon>
        <taxon>Pseudomonadati</taxon>
        <taxon>Pseudomonadota</taxon>
        <taxon>Alphaproteobacteria</taxon>
        <taxon>Sphingomonadales</taxon>
        <taxon>Sphingomonadaceae</taxon>
        <taxon>Sphingomonas</taxon>
    </lineage>
</organism>
<dbReference type="RefSeq" id="WP_179640939.1">
    <property type="nucleotide sequence ID" value="NZ_OBMI01000002.1"/>
</dbReference>
<keyword evidence="2" id="KW-1185">Reference proteome</keyword>
<name>A0A285QY54_9SPHN</name>
<sequence>MTEEESTTSTSVALNAATSALTGLPPPIQRSAIKAFNQLVGALMSYPVAWADRAASKIESKTSALRMMDAAVAKAAAESVVADPEVIKRAADNLLRKEYRKQNNKEQIMHEAVVELAREPDRTSVADSEVIDEDWLNVFEQYAETASTDRMRGIWARVLAGEIRKSGTFSIRTLRFLSEFSQEEAFNFSKLAQFATKSYIARSAVKELFPDDVRPLLFLENAGLINGATGIPLEVTLTFDNQGMAYVFARGLVLRIHGKPEQKSNLEIIALTQVGSDIASIIPISDEGQGLRSVWKELSSDQTLWADLCKVIEADGALLAEPIEALRPKPDEQSDSV</sequence>
<dbReference type="AlphaFoldDB" id="A0A285QY54"/>
<gene>
    <name evidence="1" type="ORF">SAMN06297144_1865</name>
</gene>
<dbReference type="EMBL" id="OBMI01000002">
    <property type="protein sequence ID" value="SOB86756.1"/>
    <property type="molecule type" value="Genomic_DNA"/>
</dbReference>
<dbReference type="InterPro" id="IPR021254">
    <property type="entry name" value="DUF2806"/>
</dbReference>
<accession>A0A285QY54</accession>
<proteinExistence type="predicted"/>
<evidence type="ECO:0000313" key="2">
    <source>
        <dbReference type="Proteomes" id="UP000219494"/>
    </source>
</evidence>
<evidence type="ECO:0000313" key="1">
    <source>
        <dbReference type="EMBL" id="SOB86756.1"/>
    </source>
</evidence>